<keyword evidence="4" id="KW-1185">Reference proteome</keyword>
<dbReference type="InterPro" id="IPR001005">
    <property type="entry name" value="SANT/Myb"/>
</dbReference>
<dbReference type="RefSeq" id="XP_069233470.1">
    <property type="nucleotide sequence ID" value="XM_069369259.1"/>
</dbReference>
<feature type="compositionally biased region" description="Basic residues" evidence="1">
    <location>
        <begin position="253"/>
        <end position="264"/>
    </location>
</feature>
<dbReference type="PANTHER" id="PTHR22929:SF0">
    <property type="entry name" value="TRANSCRIPTION FACTOR TFIIIB COMPONENT B'' HOMOLOG"/>
    <property type="match status" value="1"/>
</dbReference>
<name>A0AB34L507_9PEZI</name>
<dbReference type="Pfam" id="PF15963">
    <property type="entry name" value="Myb_DNA-bind_7"/>
    <property type="match status" value="1"/>
</dbReference>
<feature type="compositionally biased region" description="Polar residues" evidence="1">
    <location>
        <begin position="190"/>
        <end position="212"/>
    </location>
</feature>
<dbReference type="SMART" id="SM00717">
    <property type="entry name" value="SANT"/>
    <property type="match status" value="1"/>
</dbReference>
<dbReference type="InterPro" id="IPR039467">
    <property type="entry name" value="TFIIIB_B''_Myb"/>
</dbReference>
<feature type="region of interest" description="Disordered" evidence="1">
    <location>
        <begin position="1"/>
        <end position="425"/>
    </location>
</feature>
<dbReference type="CDD" id="cd00167">
    <property type="entry name" value="SANT"/>
    <property type="match status" value="1"/>
</dbReference>
<reference evidence="3 4" key="1">
    <citation type="journal article" date="2020" name="Microbiol. Resour. Announc.">
        <title>Draft Genome Sequence of a Cladosporium Species Isolated from the Mesophotic Ascidian Didemnum maculosum.</title>
        <authorList>
            <person name="Gioti A."/>
            <person name="Siaperas R."/>
            <person name="Nikolaivits E."/>
            <person name="Le Goff G."/>
            <person name="Ouazzani J."/>
            <person name="Kotoulas G."/>
            <person name="Topakas E."/>
        </authorList>
    </citation>
    <scope>NUCLEOTIDE SEQUENCE [LARGE SCALE GENOMIC DNA]</scope>
    <source>
        <strain evidence="3 4">TM138-S3</strain>
    </source>
</reference>
<dbReference type="GO" id="GO:0070898">
    <property type="term" value="P:RNA polymerase III preinitiation complex assembly"/>
    <property type="evidence" value="ECO:0007669"/>
    <property type="project" value="TreeGrafter"/>
</dbReference>
<dbReference type="Proteomes" id="UP000803884">
    <property type="component" value="Unassembled WGS sequence"/>
</dbReference>
<dbReference type="EMBL" id="JAAQHG020000002">
    <property type="protein sequence ID" value="KAL1590365.1"/>
    <property type="molecule type" value="Genomic_DNA"/>
</dbReference>
<feature type="compositionally biased region" description="Low complexity" evidence="1">
    <location>
        <begin position="300"/>
        <end position="326"/>
    </location>
</feature>
<evidence type="ECO:0000256" key="1">
    <source>
        <dbReference type="SAM" id="MobiDB-lite"/>
    </source>
</evidence>
<comment type="caution">
    <text evidence="3">The sequence shown here is derived from an EMBL/GenBank/DDBJ whole genome shotgun (WGS) entry which is preliminary data.</text>
</comment>
<gene>
    <name evidence="3" type="ORF">WHR41_00653</name>
</gene>
<feature type="compositionally biased region" description="Low complexity" evidence="1">
    <location>
        <begin position="64"/>
        <end position="73"/>
    </location>
</feature>
<evidence type="ECO:0000259" key="2">
    <source>
        <dbReference type="SMART" id="SM00717"/>
    </source>
</evidence>
<protein>
    <recommendedName>
        <fullName evidence="2">Myb-like domain-containing protein</fullName>
    </recommendedName>
</protein>
<dbReference type="PANTHER" id="PTHR22929">
    <property type="entry name" value="RNA POLYMERASE III TRANSCRIPTION INITIATION FACTOR B"/>
    <property type="match status" value="1"/>
</dbReference>
<feature type="compositionally biased region" description="Basic and acidic residues" evidence="1">
    <location>
        <begin position="357"/>
        <end position="374"/>
    </location>
</feature>
<feature type="compositionally biased region" description="Pro residues" evidence="1">
    <location>
        <begin position="25"/>
        <end position="37"/>
    </location>
</feature>
<dbReference type="Gene3D" id="1.10.10.60">
    <property type="entry name" value="Homeodomain-like"/>
    <property type="match status" value="1"/>
</dbReference>
<feature type="compositionally biased region" description="Polar residues" evidence="1">
    <location>
        <begin position="86"/>
        <end position="96"/>
    </location>
</feature>
<organism evidence="3 4">
    <name type="scientific">Cladosporium halotolerans</name>
    <dbReference type="NCBI Taxonomy" id="1052096"/>
    <lineage>
        <taxon>Eukaryota</taxon>
        <taxon>Fungi</taxon>
        <taxon>Dikarya</taxon>
        <taxon>Ascomycota</taxon>
        <taxon>Pezizomycotina</taxon>
        <taxon>Dothideomycetes</taxon>
        <taxon>Dothideomycetidae</taxon>
        <taxon>Cladosporiales</taxon>
        <taxon>Cladosporiaceae</taxon>
        <taxon>Cladosporium</taxon>
    </lineage>
</organism>
<dbReference type="GO" id="GO:0000126">
    <property type="term" value="C:transcription factor TFIIIB complex"/>
    <property type="evidence" value="ECO:0007669"/>
    <property type="project" value="TreeGrafter"/>
</dbReference>
<feature type="compositionally biased region" description="Basic residues" evidence="1">
    <location>
        <begin position="285"/>
        <end position="299"/>
    </location>
</feature>
<dbReference type="GeneID" id="96002097"/>
<dbReference type="InterPro" id="IPR009057">
    <property type="entry name" value="Homeodomain-like_sf"/>
</dbReference>
<feature type="compositionally biased region" description="Basic and acidic residues" evidence="1">
    <location>
        <begin position="606"/>
        <end position="632"/>
    </location>
</feature>
<evidence type="ECO:0000313" key="3">
    <source>
        <dbReference type="EMBL" id="KAL1590365.1"/>
    </source>
</evidence>
<accession>A0AB34L507</accession>
<feature type="compositionally biased region" description="Polar residues" evidence="1">
    <location>
        <begin position="155"/>
        <end position="164"/>
    </location>
</feature>
<feature type="region of interest" description="Disordered" evidence="1">
    <location>
        <begin position="606"/>
        <end position="637"/>
    </location>
</feature>
<feature type="compositionally biased region" description="Polar residues" evidence="1">
    <location>
        <begin position="389"/>
        <end position="402"/>
    </location>
</feature>
<dbReference type="SUPFAM" id="SSF46689">
    <property type="entry name" value="Homeodomain-like"/>
    <property type="match status" value="1"/>
</dbReference>
<dbReference type="GO" id="GO:0001156">
    <property type="term" value="F:TFIIIC-class transcription factor complex binding"/>
    <property type="evidence" value="ECO:0007669"/>
    <property type="project" value="TreeGrafter"/>
</dbReference>
<feature type="compositionally biased region" description="Low complexity" evidence="1">
    <location>
        <begin position="125"/>
        <end position="139"/>
    </location>
</feature>
<dbReference type="AlphaFoldDB" id="A0AB34L507"/>
<feature type="compositionally biased region" description="Polar residues" evidence="1">
    <location>
        <begin position="221"/>
        <end position="234"/>
    </location>
</feature>
<sequence>MSTLISSATSGKKAAPKAPPRRRPAGPPPPSAKPAPKPVETTLEDAASSNVEPSLDAPPPTPPQTQQSPARPSVDSQHVRFAEPVTISQQVSQPTGVSAPEQNGAVATIEDRAKDSSAPVQQSEAQQQVATVDADAVPQGVSDGTPPPTNPAQPEVTTPQQTSRSAKRARPSGPSTAESQARKAPKRSSARSNAKVQAQVEDTNVPEPSQTPRRPPVARMTATSQKATDASSGQDAGHVEDQANVESQGVKKAPAKRKTRKVKTPARVDEEEGLNGEAGQDSAAKPKKPRKPRQKRAPAKSKAQSSPTEGSPDAAEAAADGAAAEDQQPDEPDPELHEIDPEALSMYNITKHKRYGKTSEREKKMAEIDWDEVKRRRRLEAEGVISEEPQVSSQQKQIGNGESTEDADGNAAASKQEAAETRAVQGGLGFRVVNGEIVEDEDTLQIDRRAQAQAEIALQAPVEEENDLTRFHNRTTYMNDRKRDEKDRVPVWKSKSDPWNEEETDRFYEALKNWGTDFQIISQLFPPKTRMQIKKKFNREERLDPERVNAALLGKDVVRMDLNAYAQAANLDISEFNKFDSLEHAQTIISESMRDKEEAMRVAVKEAEETERQRAVQEAQKKKGREAAESRKKLTQAKKAMRAKGLVWGAGTFGGFGGGDDDTGGES</sequence>
<proteinExistence type="predicted"/>
<feature type="domain" description="Myb-like" evidence="2">
    <location>
        <begin position="495"/>
        <end position="543"/>
    </location>
</feature>
<evidence type="ECO:0000313" key="4">
    <source>
        <dbReference type="Proteomes" id="UP000803884"/>
    </source>
</evidence>